<reference evidence="2 3" key="1">
    <citation type="submission" date="2014-04" db="EMBL/GenBank/DDBJ databases">
        <authorList>
            <consortium name="DOE Joint Genome Institute"/>
            <person name="Kuo A."/>
            <person name="Girlanda M."/>
            <person name="Perotto S."/>
            <person name="Kohler A."/>
            <person name="Nagy L.G."/>
            <person name="Floudas D."/>
            <person name="Copeland A."/>
            <person name="Barry K.W."/>
            <person name="Cichocki N."/>
            <person name="Veneault-Fourrey C."/>
            <person name="LaButti K."/>
            <person name="Lindquist E.A."/>
            <person name="Lipzen A."/>
            <person name="Lundell T."/>
            <person name="Morin E."/>
            <person name="Murat C."/>
            <person name="Sun H."/>
            <person name="Tunlid A."/>
            <person name="Henrissat B."/>
            <person name="Grigoriev I.V."/>
            <person name="Hibbett D.S."/>
            <person name="Martin F."/>
            <person name="Nordberg H.P."/>
            <person name="Cantor M.N."/>
            <person name="Hua S.X."/>
        </authorList>
    </citation>
    <scope>NUCLEOTIDE SEQUENCE [LARGE SCALE GENOMIC DNA]</scope>
    <source>
        <strain evidence="2 3">MUT 4182</strain>
    </source>
</reference>
<dbReference type="AlphaFoldDB" id="A0A0C3KMB2"/>
<reference evidence="3" key="2">
    <citation type="submission" date="2015-01" db="EMBL/GenBank/DDBJ databases">
        <title>Evolutionary Origins and Diversification of the Mycorrhizal Mutualists.</title>
        <authorList>
            <consortium name="DOE Joint Genome Institute"/>
            <consortium name="Mycorrhizal Genomics Consortium"/>
            <person name="Kohler A."/>
            <person name="Kuo A."/>
            <person name="Nagy L.G."/>
            <person name="Floudas D."/>
            <person name="Copeland A."/>
            <person name="Barry K.W."/>
            <person name="Cichocki N."/>
            <person name="Veneault-Fourrey C."/>
            <person name="LaButti K."/>
            <person name="Lindquist E.A."/>
            <person name="Lipzen A."/>
            <person name="Lundell T."/>
            <person name="Morin E."/>
            <person name="Murat C."/>
            <person name="Riley R."/>
            <person name="Ohm R."/>
            <person name="Sun H."/>
            <person name="Tunlid A."/>
            <person name="Henrissat B."/>
            <person name="Grigoriev I.V."/>
            <person name="Hibbett D.S."/>
            <person name="Martin F."/>
        </authorList>
    </citation>
    <scope>NUCLEOTIDE SEQUENCE [LARGE SCALE GENOMIC DNA]</scope>
    <source>
        <strain evidence="3">MUT 4182</strain>
    </source>
</reference>
<keyword evidence="3" id="KW-1185">Reference proteome</keyword>
<evidence type="ECO:0000313" key="2">
    <source>
        <dbReference type="EMBL" id="KIO22498.1"/>
    </source>
</evidence>
<evidence type="ECO:0000256" key="1">
    <source>
        <dbReference type="SAM" id="MobiDB-lite"/>
    </source>
</evidence>
<protein>
    <submittedName>
        <fullName evidence="2">Uncharacterized protein</fullName>
    </submittedName>
</protein>
<name>A0A0C3KMB2_9AGAM</name>
<sequence length="149" mass="16143">MMSILITLATPEGNLIDRHRCRTGHGGTAAMGLPRRYHAQAHREYSLCLSGSVKSRERRTYKSSVQFSGRSVQASGSGALTNVGGPNPSLKGGPSRPKVRSRTLSMYRVSRSARTTQGDGVTPPDRGLRHVRTGLAGFLERDILLLGWA</sequence>
<gene>
    <name evidence="2" type="ORF">M407DRAFT_117505</name>
</gene>
<organism evidence="2 3">
    <name type="scientific">Tulasnella calospora MUT 4182</name>
    <dbReference type="NCBI Taxonomy" id="1051891"/>
    <lineage>
        <taxon>Eukaryota</taxon>
        <taxon>Fungi</taxon>
        <taxon>Dikarya</taxon>
        <taxon>Basidiomycota</taxon>
        <taxon>Agaricomycotina</taxon>
        <taxon>Agaricomycetes</taxon>
        <taxon>Cantharellales</taxon>
        <taxon>Tulasnellaceae</taxon>
        <taxon>Tulasnella</taxon>
    </lineage>
</organism>
<evidence type="ECO:0000313" key="3">
    <source>
        <dbReference type="Proteomes" id="UP000054248"/>
    </source>
</evidence>
<dbReference type="EMBL" id="KN823108">
    <property type="protein sequence ID" value="KIO22498.1"/>
    <property type="molecule type" value="Genomic_DNA"/>
</dbReference>
<dbReference type="Proteomes" id="UP000054248">
    <property type="component" value="Unassembled WGS sequence"/>
</dbReference>
<feature type="region of interest" description="Disordered" evidence="1">
    <location>
        <begin position="64"/>
        <end position="100"/>
    </location>
</feature>
<dbReference type="HOGENOM" id="CLU_1751038_0_0_1"/>
<proteinExistence type="predicted"/>
<feature type="compositionally biased region" description="Polar residues" evidence="1">
    <location>
        <begin position="64"/>
        <end position="80"/>
    </location>
</feature>
<accession>A0A0C3KMB2</accession>